<dbReference type="RefSeq" id="WP_121972483.1">
    <property type="nucleotide sequence ID" value="NZ_OOGT01000003.1"/>
</dbReference>
<keyword evidence="1" id="KW-0969">Cilium</keyword>
<proteinExistence type="predicted"/>
<keyword evidence="1" id="KW-0966">Cell projection</keyword>
<name>A0A2U3MUD3_9GAMM</name>
<reference evidence="2" key="1">
    <citation type="submission" date="2018-03" db="EMBL/GenBank/DDBJ databases">
        <authorList>
            <person name="Blom J."/>
        </authorList>
    </citation>
    <scope>NUCLEOTIDE SEQUENCE [LARGE SCALE GENOMIC DNA]</scope>
    <source>
        <strain evidence="2">KPC-SM-21</strain>
    </source>
</reference>
<keyword evidence="1" id="KW-0282">Flagellum</keyword>
<dbReference type="InParanoid" id="A0A2U3MUD3"/>
<evidence type="ECO:0000313" key="1">
    <source>
        <dbReference type="EMBL" id="SPL68909.1"/>
    </source>
</evidence>
<dbReference type="Proteomes" id="UP000245974">
    <property type="component" value="Unassembled WGS sequence"/>
</dbReference>
<dbReference type="GO" id="GO:0008168">
    <property type="term" value="F:methyltransferase activity"/>
    <property type="evidence" value="ECO:0007669"/>
    <property type="project" value="UniProtKB-KW"/>
</dbReference>
<dbReference type="AlphaFoldDB" id="A0A2U3MUD3"/>
<keyword evidence="1" id="KW-0489">Methyltransferase</keyword>
<dbReference type="FunCoup" id="A0A2U3MUD3">
    <property type="interactions" value="5"/>
</dbReference>
<protein>
    <submittedName>
        <fullName evidence="1">Flagellin N-methylase</fullName>
    </submittedName>
</protein>
<organism evidence="1 2">
    <name type="scientific">Acinetobacter stercoris</name>
    <dbReference type="NCBI Taxonomy" id="2126983"/>
    <lineage>
        <taxon>Bacteria</taxon>
        <taxon>Pseudomonadati</taxon>
        <taxon>Pseudomonadota</taxon>
        <taxon>Gammaproteobacteria</taxon>
        <taxon>Moraxellales</taxon>
        <taxon>Moraxellaceae</taxon>
        <taxon>Acinetobacter</taxon>
    </lineage>
</organism>
<keyword evidence="2" id="KW-1185">Reference proteome</keyword>
<keyword evidence="1" id="KW-0808">Transferase</keyword>
<accession>A0A2U3MUD3</accession>
<gene>
    <name evidence="1" type="ORF">KPC_0087</name>
</gene>
<dbReference type="InterPro" id="IPR005358">
    <property type="entry name" value="Puta_zinc/iron-chelating_dom"/>
</dbReference>
<sequence>MLSQLIIQDQDACLSCGACCAYFRVSFYWAEGEALPENYVEPLTPVYSCMKGTNQNNPRCIALEGDVGKQVSCSVYAERSSTCKEVQVGDEQCMKARKAHHLIPLIEIPLPDSGSSNDDDYDQVS</sequence>
<dbReference type="GO" id="GO:0032259">
    <property type="term" value="P:methylation"/>
    <property type="evidence" value="ECO:0007669"/>
    <property type="project" value="UniProtKB-KW"/>
</dbReference>
<dbReference type="OrthoDB" id="196483at2"/>
<dbReference type="Pfam" id="PF03692">
    <property type="entry name" value="CxxCxxCC"/>
    <property type="match status" value="1"/>
</dbReference>
<dbReference type="EMBL" id="OOGT01000003">
    <property type="protein sequence ID" value="SPL68909.1"/>
    <property type="molecule type" value="Genomic_DNA"/>
</dbReference>
<evidence type="ECO:0000313" key="2">
    <source>
        <dbReference type="Proteomes" id="UP000245974"/>
    </source>
</evidence>